<dbReference type="Gene3D" id="3.80.10.10">
    <property type="entry name" value="Ribonuclease Inhibitor"/>
    <property type="match status" value="2"/>
</dbReference>
<keyword evidence="1" id="KW-0611">Plant defense</keyword>
<reference evidence="2" key="2">
    <citation type="submission" date="2021-03" db="UniProtKB">
        <authorList>
            <consortium name="EnsemblPlants"/>
        </authorList>
    </citation>
    <scope>IDENTIFICATION</scope>
</reference>
<evidence type="ECO:0000313" key="2">
    <source>
        <dbReference type="EnsemblPlants" id="AUR62018422-RA:cds"/>
    </source>
</evidence>
<dbReference type="GO" id="GO:0006952">
    <property type="term" value="P:defense response"/>
    <property type="evidence" value="ECO:0007669"/>
    <property type="project" value="UniProtKB-KW"/>
</dbReference>
<proteinExistence type="predicted"/>
<protein>
    <submittedName>
        <fullName evidence="2">Uncharacterized protein</fullName>
    </submittedName>
</protein>
<dbReference type="Pfam" id="PF00560">
    <property type="entry name" value="LRR_1"/>
    <property type="match status" value="1"/>
</dbReference>
<dbReference type="PANTHER" id="PTHR36766">
    <property type="entry name" value="PLANT BROAD-SPECTRUM MILDEW RESISTANCE PROTEIN RPW8"/>
    <property type="match status" value="1"/>
</dbReference>
<dbReference type="InterPro" id="IPR032675">
    <property type="entry name" value="LRR_dom_sf"/>
</dbReference>
<dbReference type="InterPro" id="IPR001611">
    <property type="entry name" value="Leu-rich_rpt"/>
</dbReference>
<dbReference type="EnsemblPlants" id="AUR62018422-RA">
    <property type="protein sequence ID" value="AUR62018422-RA:cds"/>
    <property type="gene ID" value="AUR62018422"/>
</dbReference>
<sequence length="582" mass="66633">MMDNPRLSDAVASLFHKLEPSNLSKYKFPPDLEIGLTKLKDSLPLLLDPSRTHDLSLSTDDLEHPVCRELRLLISRLAPLFKSCSEITEFELAYLKRLPPDLFRLVVYCSIYPKGHRFVRETQVNMLMAQDLLRDTLEKYINPDKMPVSIVTTYVMPDETTILRDTGKRYFEELLSRGIFEKPVSVFGNGNSRSVYSCEMNPLVCDAARRLAAEEVAVFSTRNSDGSSSVTVGQRTKHVAFHKNGFSRFNLEKVIQNCENTTSLLMFSSHWDAFFGGSAGQIVRLDNLRQLRVLDLSGCQFRKLPPIRLSSLKYLSLLGNVLLESFSCEFFPLLETLDIHGCVRLENVVGLELLSDLRNLYLTSRQSSLTLGFHRRGVLLEVSHCVHLIDIRGLHMNILRIFDCPSLKTLHIRYLEELVLHNCASLVIDYGTQLYGRSIYLKRLELVGLPMVRLPDWLQFAQVLEYFMIKNCPQLQKLESVKYLRSLQELYIYSCPNLRSLPYNALYSLPNLNLLDIRNCPKLTGIPTWLSNIQEVFSAIPSFFRKSSSTGRAKTHKPQSSSESKGKLLINYMVIGLWRYII</sequence>
<dbReference type="AlphaFoldDB" id="A0A803LT78"/>
<dbReference type="Proteomes" id="UP000596660">
    <property type="component" value="Unplaced"/>
</dbReference>
<accession>A0A803LT78</accession>
<evidence type="ECO:0000256" key="1">
    <source>
        <dbReference type="ARBA" id="ARBA00022821"/>
    </source>
</evidence>
<organism evidence="2 3">
    <name type="scientific">Chenopodium quinoa</name>
    <name type="common">Quinoa</name>
    <dbReference type="NCBI Taxonomy" id="63459"/>
    <lineage>
        <taxon>Eukaryota</taxon>
        <taxon>Viridiplantae</taxon>
        <taxon>Streptophyta</taxon>
        <taxon>Embryophyta</taxon>
        <taxon>Tracheophyta</taxon>
        <taxon>Spermatophyta</taxon>
        <taxon>Magnoliopsida</taxon>
        <taxon>eudicotyledons</taxon>
        <taxon>Gunneridae</taxon>
        <taxon>Pentapetalae</taxon>
        <taxon>Caryophyllales</taxon>
        <taxon>Chenopodiaceae</taxon>
        <taxon>Chenopodioideae</taxon>
        <taxon>Atripliceae</taxon>
        <taxon>Chenopodium</taxon>
    </lineage>
</organism>
<dbReference type="SUPFAM" id="SSF52058">
    <property type="entry name" value="L domain-like"/>
    <property type="match status" value="1"/>
</dbReference>
<name>A0A803LT78_CHEQI</name>
<dbReference type="Gramene" id="AUR62018422-RA">
    <property type="protein sequence ID" value="AUR62018422-RA:cds"/>
    <property type="gene ID" value="AUR62018422"/>
</dbReference>
<dbReference type="PANTHER" id="PTHR36766:SF63">
    <property type="entry name" value="NB-ARC DOMAIN-CONTAINING PROTEIN"/>
    <property type="match status" value="1"/>
</dbReference>
<keyword evidence="3" id="KW-1185">Reference proteome</keyword>
<reference evidence="2" key="1">
    <citation type="journal article" date="2017" name="Nature">
        <title>The genome of Chenopodium quinoa.</title>
        <authorList>
            <person name="Jarvis D.E."/>
            <person name="Ho Y.S."/>
            <person name="Lightfoot D.J."/>
            <person name="Schmoeckel S.M."/>
            <person name="Li B."/>
            <person name="Borm T.J.A."/>
            <person name="Ohyanagi H."/>
            <person name="Mineta K."/>
            <person name="Michell C.T."/>
            <person name="Saber N."/>
            <person name="Kharbatia N.M."/>
            <person name="Rupper R.R."/>
            <person name="Sharp A.R."/>
            <person name="Dally N."/>
            <person name="Boughton B.A."/>
            <person name="Woo Y.H."/>
            <person name="Gao G."/>
            <person name="Schijlen E.G.W.M."/>
            <person name="Guo X."/>
            <person name="Momin A.A."/>
            <person name="Negrao S."/>
            <person name="Al-Babili S."/>
            <person name="Gehring C."/>
            <person name="Roessner U."/>
            <person name="Jung C."/>
            <person name="Murphy K."/>
            <person name="Arold S.T."/>
            <person name="Gojobori T."/>
            <person name="van der Linden C.G."/>
            <person name="van Loo E.N."/>
            <person name="Jellen E.N."/>
            <person name="Maughan P.J."/>
            <person name="Tester M."/>
        </authorList>
    </citation>
    <scope>NUCLEOTIDE SEQUENCE [LARGE SCALE GENOMIC DNA]</scope>
    <source>
        <strain evidence="2">cv. PI 614886</strain>
    </source>
</reference>
<evidence type="ECO:0000313" key="3">
    <source>
        <dbReference type="Proteomes" id="UP000596660"/>
    </source>
</evidence>